<dbReference type="GO" id="GO:0052656">
    <property type="term" value="F:L-isoleucine-2-oxoglutarate transaminase activity"/>
    <property type="evidence" value="ECO:0007669"/>
    <property type="project" value="RHEA"/>
</dbReference>
<dbReference type="PANTHER" id="PTHR11825">
    <property type="entry name" value="SUBGROUP IIII AMINOTRANSFERASE"/>
    <property type="match status" value="1"/>
</dbReference>
<evidence type="ECO:0000256" key="2">
    <source>
        <dbReference type="ARBA" id="ARBA00009320"/>
    </source>
</evidence>
<dbReference type="InterPro" id="IPR033939">
    <property type="entry name" value="BCAT_family"/>
</dbReference>
<dbReference type="NCBIfam" id="TIGR01123">
    <property type="entry name" value="ilvE_II"/>
    <property type="match status" value="1"/>
</dbReference>
<evidence type="ECO:0000313" key="13">
    <source>
        <dbReference type="Proteomes" id="UP000030671"/>
    </source>
</evidence>
<dbReference type="InterPro" id="IPR001544">
    <property type="entry name" value="Aminotrans_IV"/>
</dbReference>
<dbReference type="GO" id="GO:0009099">
    <property type="term" value="P:L-valine biosynthetic process"/>
    <property type="evidence" value="ECO:0007669"/>
    <property type="project" value="TreeGrafter"/>
</dbReference>
<dbReference type="InterPro" id="IPR043132">
    <property type="entry name" value="BCAT-like_C"/>
</dbReference>
<dbReference type="NCBIfam" id="NF009897">
    <property type="entry name" value="PRK13357.1"/>
    <property type="match status" value="1"/>
</dbReference>
<evidence type="ECO:0000256" key="7">
    <source>
        <dbReference type="ARBA" id="ARBA00023304"/>
    </source>
</evidence>
<accession>W4KP47</accession>
<dbReference type="Proteomes" id="UP000030671">
    <property type="component" value="Unassembled WGS sequence"/>
</dbReference>
<sequence length="416" mass="45296">MAFSLRAHHARTLLLLKGPSWAVASRTLSTRWDSSAAARVLADIDPAKLQIERTTAPKPLPPSANLKFGHNFTDHMLTIPWTQKEGWAAPKIVPYGPLSLDPSCTVFHYAQCLFEGLKAYRDASGRVTMFRPDMNMKRMNRSAQRIALPTFDGDALLELLKQLIRLDKHWIPQEKGHSLYIRPVLIGTQNTIGITPPDSALLYVICSPVGPYYPDGFKPVALHGTTEHVRASPGGTGEFKIGANYAPGIYPQKKAAHLGYVQNLWLYGPEHNLTEVGTMNLFVVFRRDDGALELVTPPLDGMILPGVTRDSVLSLARAHASGAHPLPSLPPNLAVSERGVTMREVRAAAQAGRLVELFGTGTAAVVSPVDRIGYEGADVEIPVAADGMGPVSRALWTELVGRQMGEIPSEWSVVVD</sequence>
<keyword evidence="3 11" id="KW-0032">Aminotransferase</keyword>
<name>W4KP47_HETIT</name>
<evidence type="ECO:0000256" key="3">
    <source>
        <dbReference type="ARBA" id="ARBA00022576"/>
    </source>
</evidence>
<dbReference type="KEGG" id="hir:HETIRDRAFT_59609"/>
<comment type="cofactor">
    <cofactor evidence="1 10">
        <name>pyridoxal 5'-phosphate</name>
        <dbReference type="ChEBI" id="CHEBI:597326"/>
    </cofactor>
</comment>
<dbReference type="Gene3D" id="3.20.10.10">
    <property type="entry name" value="D-amino Acid Aminotransferase, subunit A, domain 2"/>
    <property type="match status" value="1"/>
</dbReference>
<keyword evidence="13" id="KW-1185">Reference proteome</keyword>
<dbReference type="GO" id="GO:0052654">
    <property type="term" value="F:L-leucine-2-oxoglutarate transaminase activity"/>
    <property type="evidence" value="ECO:0007669"/>
    <property type="project" value="RHEA"/>
</dbReference>
<dbReference type="PIRSF" id="PIRSF006468">
    <property type="entry name" value="BCAT1"/>
    <property type="match status" value="1"/>
</dbReference>
<evidence type="ECO:0000256" key="6">
    <source>
        <dbReference type="ARBA" id="ARBA00022898"/>
    </source>
</evidence>
<evidence type="ECO:0000256" key="5">
    <source>
        <dbReference type="ARBA" id="ARBA00022679"/>
    </source>
</evidence>
<dbReference type="SUPFAM" id="SSF56752">
    <property type="entry name" value="D-aminoacid aminotransferase-like PLP-dependent enzymes"/>
    <property type="match status" value="1"/>
</dbReference>
<evidence type="ECO:0000256" key="10">
    <source>
        <dbReference type="RuleBase" id="RU004516"/>
    </source>
</evidence>
<dbReference type="FunFam" id="3.20.10.10:FF:000004">
    <property type="entry name" value="Branched-chain-amino-acid aminotransferase"/>
    <property type="match status" value="1"/>
</dbReference>
<dbReference type="FunCoup" id="W4KP47">
    <property type="interactions" value="352"/>
</dbReference>
<dbReference type="Gene3D" id="3.30.470.10">
    <property type="match status" value="1"/>
</dbReference>
<dbReference type="Pfam" id="PF01063">
    <property type="entry name" value="Aminotran_4"/>
    <property type="match status" value="1"/>
</dbReference>
<evidence type="ECO:0000256" key="8">
    <source>
        <dbReference type="PIRSR" id="PIRSR006468-1"/>
    </source>
</evidence>
<proteinExistence type="inferred from homology"/>
<dbReference type="GO" id="GO:0009098">
    <property type="term" value="P:L-leucine biosynthetic process"/>
    <property type="evidence" value="ECO:0007669"/>
    <property type="project" value="TreeGrafter"/>
</dbReference>
<dbReference type="HOGENOM" id="CLU_031922_0_1_1"/>
<protein>
    <recommendedName>
        <fullName evidence="11">Branched-chain-amino-acid aminotransferase</fullName>
        <ecNumber evidence="11">2.6.1.42</ecNumber>
    </recommendedName>
</protein>
<dbReference type="GeneID" id="20678481"/>
<comment type="catalytic activity">
    <reaction evidence="11">
        <text>L-valine + 2-oxoglutarate = 3-methyl-2-oxobutanoate + L-glutamate</text>
        <dbReference type="Rhea" id="RHEA:24813"/>
        <dbReference type="ChEBI" id="CHEBI:11851"/>
        <dbReference type="ChEBI" id="CHEBI:16810"/>
        <dbReference type="ChEBI" id="CHEBI:29985"/>
        <dbReference type="ChEBI" id="CHEBI:57762"/>
        <dbReference type="EC" id="2.6.1.42"/>
    </reaction>
</comment>
<dbReference type="InterPro" id="IPR018300">
    <property type="entry name" value="Aminotrans_IV_CS"/>
</dbReference>
<evidence type="ECO:0000313" key="12">
    <source>
        <dbReference type="EMBL" id="ETW87479.1"/>
    </source>
</evidence>
<evidence type="ECO:0000256" key="11">
    <source>
        <dbReference type="RuleBase" id="RU004517"/>
    </source>
</evidence>
<feature type="modified residue" description="N6-(pyridoxal phosphate)lysine" evidence="8">
    <location>
        <position position="240"/>
    </location>
</feature>
<dbReference type="OrthoDB" id="1732691at2759"/>
<keyword evidence="6 10" id="KW-0663">Pyridoxal phosphate</keyword>
<dbReference type="PANTHER" id="PTHR11825:SF44">
    <property type="entry name" value="BRANCHED-CHAIN-AMINO-ACID AMINOTRANSFERASE"/>
    <property type="match status" value="1"/>
</dbReference>
<keyword evidence="7 11" id="KW-0100">Branched-chain amino acid biosynthesis</keyword>
<evidence type="ECO:0000256" key="9">
    <source>
        <dbReference type="RuleBase" id="RU004106"/>
    </source>
</evidence>
<dbReference type="GO" id="GO:0005739">
    <property type="term" value="C:mitochondrion"/>
    <property type="evidence" value="ECO:0007669"/>
    <property type="project" value="TreeGrafter"/>
</dbReference>
<comment type="catalytic activity">
    <reaction evidence="11">
        <text>L-isoleucine + 2-oxoglutarate = (S)-3-methyl-2-oxopentanoate + L-glutamate</text>
        <dbReference type="Rhea" id="RHEA:24801"/>
        <dbReference type="ChEBI" id="CHEBI:16810"/>
        <dbReference type="ChEBI" id="CHEBI:29985"/>
        <dbReference type="ChEBI" id="CHEBI:35146"/>
        <dbReference type="ChEBI" id="CHEBI:58045"/>
        <dbReference type="EC" id="2.6.1.42"/>
    </reaction>
</comment>
<dbReference type="STRING" id="747525.W4KP47"/>
<reference evidence="12 13" key="1">
    <citation type="journal article" date="2012" name="New Phytol.">
        <title>Insight into trade-off between wood decay and parasitism from the genome of a fungal forest pathogen.</title>
        <authorList>
            <person name="Olson A."/>
            <person name="Aerts A."/>
            <person name="Asiegbu F."/>
            <person name="Belbahri L."/>
            <person name="Bouzid O."/>
            <person name="Broberg A."/>
            <person name="Canback B."/>
            <person name="Coutinho P.M."/>
            <person name="Cullen D."/>
            <person name="Dalman K."/>
            <person name="Deflorio G."/>
            <person name="van Diepen L.T."/>
            <person name="Dunand C."/>
            <person name="Duplessis S."/>
            <person name="Durling M."/>
            <person name="Gonthier P."/>
            <person name="Grimwood J."/>
            <person name="Fossdal C.G."/>
            <person name="Hansson D."/>
            <person name="Henrissat B."/>
            <person name="Hietala A."/>
            <person name="Himmelstrand K."/>
            <person name="Hoffmeister D."/>
            <person name="Hogberg N."/>
            <person name="James T.Y."/>
            <person name="Karlsson M."/>
            <person name="Kohler A."/>
            <person name="Kues U."/>
            <person name="Lee Y.H."/>
            <person name="Lin Y.C."/>
            <person name="Lind M."/>
            <person name="Lindquist E."/>
            <person name="Lombard V."/>
            <person name="Lucas S."/>
            <person name="Lunden K."/>
            <person name="Morin E."/>
            <person name="Murat C."/>
            <person name="Park J."/>
            <person name="Raffaello T."/>
            <person name="Rouze P."/>
            <person name="Salamov A."/>
            <person name="Schmutz J."/>
            <person name="Solheim H."/>
            <person name="Stahlberg J."/>
            <person name="Velez H."/>
            <person name="de Vries R.P."/>
            <person name="Wiebenga A."/>
            <person name="Woodward S."/>
            <person name="Yakovlev I."/>
            <person name="Garbelotto M."/>
            <person name="Martin F."/>
            <person name="Grigoriev I.V."/>
            <person name="Stenlid J."/>
        </authorList>
    </citation>
    <scope>NUCLEOTIDE SEQUENCE [LARGE SCALE GENOMIC DNA]</scope>
    <source>
        <strain evidence="12 13">TC 32-1</strain>
    </source>
</reference>
<dbReference type="PROSITE" id="PS00770">
    <property type="entry name" value="AA_TRANSFER_CLASS_4"/>
    <property type="match status" value="1"/>
</dbReference>
<evidence type="ECO:0000256" key="1">
    <source>
        <dbReference type="ARBA" id="ARBA00001933"/>
    </source>
</evidence>
<comment type="catalytic activity">
    <reaction evidence="11">
        <text>L-leucine + 2-oxoglutarate = 4-methyl-2-oxopentanoate + L-glutamate</text>
        <dbReference type="Rhea" id="RHEA:18321"/>
        <dbReference type="ChEBI" id="CHEBI:16810"/>
        <dbReference type="ChEBI" id="CHEBI:17865"/>
        <dbReference type="ChEBI" id="CHEBI:29985"/>
        <dbReference type="ChEBI" id="CHEBI:57427"/>
        <dbReference type="EC" id="2.6.1.42"/>
    </reaction>
</comment>
<dbReference type="CDD" id="cd01557">
    <property type="entry name" value="BCAT_beta_family"/>
    <property type="match status" value="1"/>
</dbReference>
<dbReference type="GO" id="GO:0052655">
    <property type="term" value="F:L-valine-2-oxoglutarate transaminase activity"/>
    <property type="evidence" value="ECO:0007669"/>
    <property type="project" value="RHEA"/>
</dbReference>
<dbReference type="AlphaFoldDB" id="W4KP47"/>
<dbReference type="EC" id="2.6.1.42" evidence="11"/>
<dbReference type="EMBL" id="KI925454">
    <property type="protein sequence ID" value="ETW87479.1"/>
    <property type="molecule type" value="Genomic_DNA"/>
</dbReference>
<keyword evidence="5 11" id="KW-0808">Transferase</keyword>
<organism evidence="12 13">
    <name type="scientific">Heterobasidion irregulare (strain TC 32-1)</name>
    <dbReference type="NCBI Taxonomy" id="747525"/>
    <lineage>
        <taxon>Eukaryota</taxon>
        <taxon>Fungi</taxon>
        <taxon>Dikarya</taxon>
        <taxon>Basidiomycota</taxon>
        <taxon>Agaricomycotina</taxon>
        <taxon>Agaricomycetes</taxon>
        <taxon>Russulales</taxon>
        <taxon>Bondarzewiaceae</taxon>
        <taxon>Heterobasidion</taxon>
        <taxon>Heterobasidion annosum species complex</taxon>
    </lineage>
</organism>
<dbReference type="InterPro" id="IPR005786">
    <property type="entry name" value="B_amino_transII"/>
</dbReference>
<dbReference type="InterPro" id="IPR043131">
    <property type="entry name" value="BCAT-like_N"/>
</dbReference>
<dbReference type="eggNOG" id="KOG0975">
    <property type="taxonomic scope" value="Eukaryota"/>
</dbReference>
<dbReference type="InParanoid" id="W4KP47"/>
<gene>
    <name evidence="12" type="ORF">HETIRDRAFT_59609</name>
</gene>
<comment type="similarity">
    <text evidence="2 9">Belongs to the class-IV pyridoxal-phosphate-dependent aminotransferase family.</text>
</comment>
<dbReference type="InterPro" id="IPR036038">
    <property type="entry name" value="Aminotransferase-like"/>
</dbReference>
<dbReference type="RefSeq" id="XP_009540415.1">
    <property type="nucleotide sequence ID" value="XM_009542120.1"/>
</dbReference>
<dbReference type="FunFam" id="3.30.470.10:FF:000005">
    <property type="entry name" value="Branched-chain-amino-acid aminotransferase"/>
    <property type="match status" value="1"/>
</dbReference>
<keyword evidence="4 11" id="KW-0028">Amino-acid biosynthesis</keyword>
<evidence type="ECO:0000256" key="4">
    <source>
        <dbReference type="ARBA" id="ARBA00022605"/>
    </source>
</evidence>